<dbReference type="InterPro" id="IPR008354">
    <property type="entry name" value="Glc-Fru_OxRdtase_bac"/>
</dbReference>
<dbReference type="PANTHER" id="PTHR43377:SF6">
    <property type="entry name" value="GFO_IDH_MOCA-LIKE OXIDOREDUCTASE N-TERMINAL DOMAIN-CONTAINING PROTEIN"/>
    <property type="match status" value="1"/>
</dbReference>
<dbReference type="Gene3D" id="3.30.360.10">
    <property type="entry name" value="Dihydrodipicolinate Reductase, domain 2"/>
    <property type="match status" value="1"/>
</dbReference>
<evidence type="ECO:0000313" key="4">
    <source>
        <dbReference type="Proteomes" id="UP000520767"/>
    </source>
</evidence>
<dbReference type="Pfam" id="PF22725">
    <property type="entry name" value="GFO_IDH_MocA_C3"/>
    <property type="match status" value="1"/>
</dbReference>
<dbReference type="SUPFAM" id="SSF51735">
    <property type="entry name" value="NAD(P)-binding Rossmann-fold domains"/>
    <property type="match status" value="1"/>
</dbReference>
<dbReference type="InterPro" id="IPR036291">
    <property type="entry name" value="NAD(P)-bd_dom_sf"/>
</dbReference>
<feature type="domain" description="GFO/IDH/MocA-like oxidoreductase" evidence="2">
    <location>
        <begin position="131"/>
        <end position="240"/>
    </location>
</feature>
<keyword evidence="4" id="KW-1185">Reference proteome</keyword>
<dbReference type="Pfam" id="PF01408">
    <property type="entry name" value="GFO_IDH_MocA"/>
    <property type="match status" value="1"/>
</dbReference>
<dbReference type="PANTHER" id="PTHR43377">
    <property type="entry name" value="BILIVERDIN REDUCTASE A"/>
    <property type="match status" value="1"/>
</dbReference>
<dbReference type="AlphaFoldDB" id="A0A7W7QDA0"/>
<gene>
    <name evidence="3" type="ORF">FHR82_007563</name>
</gene>
<dbReference type="SUPFAM" id="SSF55347">
    <property type="entry name" value="Glyceraldehyde-3-phosphate dehydrogenase-like, C-terminal domain"/>
    <property type="match status" value="1"/>
</dbReference>
<sequence>MERARTNVAVVGYGYWGAHHVRVLNRIPGVSVTVVEIDSDRSRDAADIYPAIRCVTSLDEVLADVDCVVVATPPHEHYSVALKALRSKKHVLVEKPFTTSVESANRLVATADSANVHVMAGHTFEYHTAAQKLRSIISSGELGRILYIDSARLGLGKYQSDIDVVWDLAPHDVSIISFLLGGEQPTSVSAWTRSNIAGQPIDLAYLRLDFERTDAVAFINVSWISPVKVRRVTVVGDRKMAVYDYLSTIEPIRIYETNVEVCATSLDVMRSEQSVKYNSDGVVSPMIPFIEPLISQDTHFISCVKTGMRPSTPGEDGVANVRVLAGLEVAHRSGQRVALTGEE</sequence>
<dbReference type="Gene3D" id="3.40.50.720">
    <property type="entry name" value="NAD(P)-binding Rossmann-like Domain"/>
    <property type="match status" value="1"/>
</dbReference>
<comment type="caution">
    <text evidence="3">The sequence shown here is derived from an EMBL/GenBank/DDBJ whole genome shotgun (WGS) entry which is preliminary data.</text>
</comment>
<protein>
    <submittedName>
        <fullName evidence="3">Putative dehydrogenase</fullName>
    </submittedName>
</protein>
<feature type="domain" description="Gfo/Idh/MocA-like oxidoreductase N-terminal" evidence="1">
    <location>
        <begin position="7"/>
        <end position="122"/>
    </location>
</feature>
<name>A0A7W7QDA0_9PSEU</name>
<dbReference type="Proteomes" id="UP000520767">
    <property type="component" value="Unassembled WGS sequence"/>
</dbReference>
<dbReference type="RefSeq" id="WP_184815312.1">
    <property type="nucleotide sequence ID" value="NZ_JACHJQ010000009.1"/>
</dbReference>
<dbReference type="InterPro" id="IPR000683">
    <property type="entry name" value="Gfo/Idh/MocA-like_OxRdtase_N"/>
</dbReference>
<evidence type="ECO:0000259" key="2">
    <source>
        <dbReference type="Pfam" id="PF22725"/>
    </source>
</evidence>
<evidence type="ECO:0000259" key="1">
    <source>
        <dbReference type="Pfam" id="PF01408"/>
    </source>
</evidence>
<dbReference type="InterPro" id="IPR051450">
    <property type="entry name" value="Gfo/Idh/MocA_Oxidoreductases"/>
</dbReference>
<dbReference type="EMBL" id="JACHJQ010000009">
    <property type="protein sequence ID" value="MBB4911303.1"/>
    <property type="molecule type" value="Genomic_DNA"/>
</dbReference>
<dbReference type="GO" id="GO:0000166">
    <property type="term" value="F:nucleotide binding"/>
    <property type="evidence" value="ECO:0007669"/>
    <property type="project" value="InterPro"/>
</dbReference>
<dbReference type="InterPro" id="IPR055170">
    <property type="entry name" value="GFO_IDH_MocA-like_dom"/>
</dbReference>
<evidence type="ECO:0000313" key="3">
    <source>
        <dbReference type="EMBL" id="MBB4911303.1"/>
    </source>
</evidence>
<organism evidence="3 4">
    <name type="scientific">Actinophytocola algeriensis</name>
    <dbReference type="NCBI Taxonomy" id="1768010"/>
    <lineage>
        <taxon>Bacteria</taxon>
        <taxon>Bacillati</taxon>
        <taxon>Actinomycetota</taxon>
        <taxon>Actinomycetes</taxon>
        <taxon>Pseudonocardiales</taxon>
        <taxon>Pseudonocardiaceae</taxon>
    </lineage>
</organism>
<dbReference type="PRINTS" id="PR01775">
    <property type="entry name" value="GLFROXRDTASE"/>
</dbReference>
<reference evidence="3 4" key="1">
    <citation type="submission" date="2020-08" db="EMBL/GenBank/DDBJ databases">
        <title>Genomic Encyclopedia of Type Strains, Phase III (KMG-III): the genomes of soil and plant-associated and newly described type strains.</title>
        <authorList>
            <person name="Whitman W."/>
        </authorList>
    </citation>
    <scope>NUCLEOTIDE SEQUENCE [LARGE SCALE GENOMIC DNA]</scope>
    <source>
        <strain evidence="3 4">CECT 8960</strain>
    </source>
</reference>
<accession>A0A7W7QDA0</accession>
<proteinExistence type="predicted"/>